<dbReference type="Pfam" id="PF00773">
    <property type="entry name" value="RNB"/>
    <property type="match status" value="1"/>
</dbReference>
<dbReference type="AlphaFoldDB" id="A0A7S4HTI3"/>
<evidence type="ECO:0000313" key="2">
    <source>
        <dbReference type="EMBL" id="CAE2208639.1"/>
    </source>
</evidence>
<sequence length="577" mass="65753">MDVKGKASESDGKFVYVRILYWPMYARYPICEIARIEGDIDKFDTQYSALKVKNNVTHADTFDDSLLVGLPLSGWQIPEDEIERRVDLRNELIFSIDPPTAKDLDDALSCVRLPNGNFRVGVHIADVSYFVAQDSPLDLEARERGNTVYFVTENIPMLPRILCDELCSLKGNVDRLAFSVIWELTPTGEKVSEEFVRSIICTKGQLDYATAHDMIKNPDAYADDPEMLQCATAIIDLNNIATELRKFRYENGSISLDNAEIHFDFDEEGNITGVSPYERYDSHFLVEEFMLLANISVAEKIFKSMPDGGAMLRWHPKPDPSKLSDFQKQCDSLGLKVDCTNSQTLHESIQQIHKEFNGITMDAILYLASQPMQSALYTASSPDAVENAYHHYALNFPLYTHFTSPIRRYPDLIVHRQLGHIIADEPQTMKCDDVRAISTNCNQRKREADNASRDCSRLYLNQYLRTRRFIESGIVVEVTKSTATILVPDYDIRCQISLVDTEKYSIKYMKASKTLEVAFKDSDTDRKDWPIVALKLLQTVDVELLYTSQNFCQTISLQLAKPGERETLKNKNDVQKT</sequence>
<gene>
    <name evidence="2" type="ORF">VSP0166_LOCUS4301</name>
</gene>
<feature type="domain" description="RNB" evidence="1">
    <location>
        <begin position="85"/>
        <end position="424"/>
    </location>
</feature>
<dbReference type="PROSITE" id="PS01175">
    <property type="entry name" value="RIBONUCLEASE_II"/>
    <property type="match status" value="1"/>
</dbReference>
<protein>
    <recommendedName>
        <fullName evidence="1">RNB domain-containing protein</fullName>
    </recommendedName>
</protein>
<name>A0A7S4HTI3_9EUKA</name>
<dbReference type="SMART" id="SM00955">
    <property type="entry name" value="RNB"/>
    <property type="match status" value="1"/>
</dbReference>
<dbReference type="PANTHER" id="PTHR23355:SF9">
    <property type="entry name" value="DIS3-LIKE EXONUCLEASE 2"/>
    <property type="match status" value="1"/>
</dbReference>
<dbReference type="PANTHER" id="PTHR23355">
    <property type="entry name" value="RIBONUCLEASE"/>
    <property type="match status" value="1"/>
</dbReference>
<organism evidence="2">
    <name type="scientific">Vannella robusta</name>
    <dbReference type="NCBI Taxonomy" id="1487602"/>
    <lineage>
        <taxon>Eukaryota</taxon>
        <taxon>Amoebozoa</taxon>
        <taxon>Discosea</taxon>
        <taxon>Flabellinia</taxon>
        <taxon>Vannellidae</taxon>
        <taxon>Vannella</taxon>
    </lineage>
</organism>
<dbReference type="GO" id="GO:0003723">
    <property type="term" value="F:RNA binding"/>
    <property type="evidence" value="ECO:0007669"/>
    <property type="project" value="InterPro"/>
</dbReference>
<accession>A0A7S4HTI3</accession>
<dbReference type="GO" id="GO:0006402">
    <property type="term" value="P:mRNA catabolic process"/>
    <property type="evidence" value="ECO:0007669"/>
    <property type="project" value="TreeGrafter"/>
</dbReference>
<dbReference type="GO" id="GO:0000175">
    <property type="term" value="F:3'-5'-RNA exonuclease activity"/>
    <property type="evidence" value="ECO:0007669"/>
    <property type="project" value="TreeGrafter"/>
</dbReference>
<evidence type="ECO:0000259" key="1">
    <source>
        <dbReference type="SMART" id="SM00955"/>
    </source>
</evidence>
<dbReference type="InterPro" id="IPR001900">
    <property type="entry name" value="RNase_II/R"/>
</dbReference>
<dbReference type="GO" id="GO:0000932">
    <property type="term" value="C:P-body"/>
    <property type="evidence" value="ECO:0007669"/>
    <property type="project" value="TreeGrafter"/>
</dbReference>
<dbReference type="SUPFAM" id="SSF50249">
    <property type="entry name" value="Nucleic acid-binding proteins"/>
    <property type="match status" value="1"/>
</dbReference>
<dbReference type="InterPro" id="IPR022966">
    <property type="entry name" value="RNase_II/R_CS"/>
</dbReference>
<dbReference type="InterPro" id="IPR012340">
    <property type="entry name" value="NA-bd_OB-fold"/>
</dbReference>
<dbReference type="InterPro" id="IPR050180">
    <property type="entry name" value="RNR_Ribonuclease"/>
</dbReference>
<dbReference type="EMBL" id="HBKP01005986">
    <property type="protein sequence ID" value="CAE2208639.1"/>
    <property type="molecule type" value="Transcribed_RNA"/>
</dbReference>
<proteinExistence type="predicted"/>
<reference evidence="2" key="1">
    <citation type="submission" date="2021-01" db="EMBL/GenBank/DDBJ databases">
        <authorList>
            <person name="Corre E."/>
            <person name="Pelletier E."/>
            <person name="Niang G."/>
            <person name="Scheremetjew M."/>
            <person name="Finn R."/>
            <person name="Kale V."/>
            <person name="Holt S."/>
            <person name="Cochrane G."/>
            <person name="Meng A."/>
            <person name="Brown T."/>
            <person name="Cohen L."/>
        </authorList>
    </citation>
    <scope>NUCLEOTIDE SEQUENCE</scope>
    <source>
        <strain evidence="2">DIVA3 518/3/11/1/6</strain>
    </source>
</reference>